<reference evidence="4" key="1">
    <citation type="submission" date="2016-10" db="EMBL/GenBank/DDBJ databases">
        <authorList>
            <person name="Varghese N."/>
            <person name="Submissions S."/>
        </authorList>
    </citation>
    <scope>NUCLEOTIDE SEQUENCE [LARGE SCALE GENOMIC DNA]</scope>
    <source>
        <strain evidence="4">DSM 43163</strain>
    </source>
</reference>
<dbReference type="InterPro" id="IPR046704">
    <property type="entry name" value="DUF6777"/>
</dbReference>
<name>A0A1H5X3W2_9ACTN</name>
<dbReference type="Pfam" id="PF20568">
    <property type="entry name" value="DUF6777"/>
    <property type="match status" value="1"/>
</dbReference>
<proteinExistence type="predicted"/>
<feature type="region of interest" description="Disordered" evidence="1">
    <location>
        <begin position="67"/>
        <end position="91"/>
    </location>
</feature>
<sequence length="348" mass="34823">MSETNSGSSGIAGHIVRRARPPRRGTAIVAAVAAAAGGLAGCGGAAAATITRLAVGAPGPDAYTLVANTDSAGTTPRRRAGGQAEGDTPGLYGGTRNVATCDPAKLLAFLRSHPAKAKAWAAVHRIKVADLPRYVGRLTPVILRVDTLVTNHGYRAGRATSLPAVLQAGVAVLVDEYGKPVVKCNCGNPLTGPDREIDPRDAKYTGSSWRGFSDRKVTTIRPRARGKGALSSITLVNPGATMSFNRPLGTTGEQDGPPAALPPGESASPTGGPTQEPSPTGVPTDAPYSPGPGDGGPTPEPGITEPGTGPGEPGTGDGRPEAPAEPTPNGYASSPPPEAADGPGGVSP</sequence>
<dbReference type="RefSeq" id="WP_103937040.1">
    <property type="nucleotide sequence ID" value="NZ_FNVO01000003.1"/>
</dbReference>
<dbReference type="OrthoDB" id="4655582at2"/>
<dbReference type="Proteomes" id="UP000236723">
    <property type="component" value="Unassembled WGS sequence"/>
</dbReference>
<organism evidence="3 4">
    <name type="scientific">Thermomonospora echinospora</name>
    <dbReference type="NCBI Taxonomy" id="1992"/>
    <lineage>
        <taxon>Bacteria</taxon>
        <taxon>Bacillati</taxon>
        <taxon>Actinomycetota</taxon>
        <taxon>Actinomycetes</taxon>
        <taxon>Streptosporangiales</taxon>
        <taxon>Thermomonosporaceae</taxon>
        <taxon>Thermomonospora</taxon>
    </lineage>
</organism>
<accession>A0A1H5X3W2</accession>
<evidence type="ECO:0000313" key="4">
    <source>
        <dbReference type="Proteomes" id="UP000236723"/>
    </source>
</evidence>
<feature type="compositionally biased region" description="Gly residues" evidence="1">
    <location>
        <begin position="308"/>
        <end position="317"/>
    </location>
</feature>
<keyword evidence="4" id="KW-1185">Reference proteome</keyword>
<dbReference type="AlphaFoldDB" id="A0A1H5X3W2"/>
<evidence type="ECO:0000313" key="3">
    <source>
        <dbReference type="EMBL" id="SEG05976.1"/>
    </source>
</evidence>
<feature type="region of interest" description="Disordered" evidence="1">
    <location>
        <begin position="239"/>
        <end position="348"/>
    </location>
</feature>
<evidence type="ECO:0000259" key="2">
    <source>
        <dbReference type="Pfam" id="PF20568"/>
    </source>
</evidence>
<protein>
    <recommendedName>
        <fullName evidence="2">DUF6777 domain-containing protein</fullName>
    </recommendedName>
</protein>
<evidence type="ECO:0000256" key="1">
    <source>
        <dbReference type="SAM" id="MobiDB-lite"/>
    </source>
</evidence>
<feature type="domain" description="DUF6777" evidence="2">
    <location>
        <begin position="84"/>
        <end position="248"/>
    </location>
</feature>
<gene>
    <name evidence="3" type="ORF">SAMN04489712_10362</name>
</gene>
<feature type="compositionally biased region" description="Polar residues" evidence="1">
    <location>
        <begin position="267"/>
        <end position="278"/>
    </location>
</feature>
<dbReference type="EMBL" id="FNVO01000003">
    <property type="protein sequence ID" value="SEG05976.1"/>
    <property type="molecule type" value="Genomic_DNA"/>
</dbReference>